<dbReference type="Proteomes" id="UP000516052">
    <property type="component" value="Chromosome"/>
</dbReference>
<proteinExistence type="predicted"/>
<feature type="region of interest" description="Disordered" evidence="1">
    <location>
        <begin position="48"/>
        <end position="70"/>
    </location>
</feature>
<name>A0A7H0IBK5_9ACTN</name>
<dbReference type="KEGG" id="sroi:IAG44_12400"/>
<evidence type="ECO:0000313" key="3">
    <source>
        <dbReference type="Proteomes" id="UP000516052"/>
    </source>
</evidence>
<dbReference type="RefSeq" id="WP_187747190.1">
    <property type="nucleotide sequence ID" value="NZ_CP060828.1"/>
</dbReference>
<reference evidence="2 3" key="1">
    <citation type="submission" date="2020-08" db="EMBL/GenBank/DDBJ databases">
        <title>A novel species.</title>
        <authorList>
            <person name="Gao J."/>
        </authorList>
    </citation>
    <scope>NUCLEOTIDE SEQUENCE [LARGE SCALE GENOMIC DNA]</scope>
    <source>
        <strain evidence="2 3">CRXT-G-22</strain>
    </source>
</reference>
<sequence length="70" mass="7229">MKRRTGTKRTGLKPSATQLAAFGATTSAALLAVLGPVTVTVDLSAHAPAQRHPAAQEQQTPVNPICPLTI</sequence>
<dbReference type="AlphaFoldDB" id="A0A7H0IBK5"/>
<protein>
    <submittedName>
        <fullName evidence="2">Uncharacterized protein</fullName>
    </submittedName>
</protein>
<evidence type="ECO:0000256" key="1">
    <source>
        <dbReference type="SAM" id="MobiDB-lite"/>
    </source>
</evidence>
<evidence type="ECO:0000313" key="2">
    <source>
        <dbReference type="EMBL" id="QNP70171.1"/>
    </source>
</evidence>
<organism evidence="2 3">
    <name type="scientific">Streptomyces roseirectus</name>
    <dbReference type="NCBI Taxonomy" id="2768066"/>
    <lineage>
        <taxon>Bacteria</taxon>
        <taxon>Bacillati</taxon>
        <taxon>Actinomycetota</taxon>
        <taxon>Actinomycetes</taxon>
        <taxon>Kitasatosporales</taxon>
        <taxon>Streptomycetaceae</taxon>
        <taxon>Streptomyces</taxon>
    </lineage>
</organism>
<keyword evidence="3" id="KW-1185">Reference proteome</keyword>
<gene>
    <name evidence="2" type="ORF">IAG44_12400</name>
</gene>
<accession>A0A7H0IBK5</accession>
<dbReference type="EMBL" id="CP060828">
    <property type="protein sequence ID" value="QNP70171.1"/>
    <property type="molecule type" value="Genomic_DNA"/>
</dbReference>
<feature type="compositionally biased region" description="Low complexity" evidence="1">
    <location>
        <begin position="48"/>
        <end position="59"/>
    </location>
</feature>